<dbReference type="InterPro" id="IPR002076">
    <property type="entry name" value="ELO_fam"/>
</dbReference>
<dbReference type="AlphaFoldDB" id="A0A0M9FWD5"/>
<dbReference type="GeneID" id="26907439"/>
<evidence type="ECO:0000256" key="13">
    <source>
        <dbReference type="SAM" id="MobiDB-lite"/>
    </source>
</evidence>
<dbReference type="GO" id="GO:0042761">
    <property type="term" value="P:very long-chain fatty acid biosynthetic process"/>
    <property type="evidence" value="ECO:0007669"/>
    <property type="project" value="TreeGrafter"/>
</dbReference>
<dbReference type="VEuPathDB" id="TriTrypDB:LpyrH10_17_0850"/>
<comment type="caution">
    <text evidence="14">The sequence shown here is derived from an EMBL/GenBank/DDBJ whole genome shotgun (WGS) entry which is preliminary data.</text>
</comment>
<proteinExistence type="inferred from homology"/>
<comment type="similarity">
    <text evidence="2 12">Belongs to the ELO family.</text>
</comment>
<dbReference type="InterPro" id="IPR030457">
    <property type="entry name" value="ELO_CS"/>
</dbReference>
<keyword evidence="9 12" id="KW-0472">Membrane</keyword>
<dbReference type="EC" id="2.3.1.-" evidence="12"/>
<evidence type="ECO:0000256" key="3">
    <source>
        <dbReference type="ARBA" id="ARBA00022516"/>
    </source>
</evidence>
<feature type="transmembrane region" description="Helical" evidence="12">
    <location>
        <begin position="199"/>
        <end position="223"/>
    </location>
</feature>
<dbReference type="OMA" id="PIIFLHW"/>
<organism evidence="14 15">
    <name type="scientific">Leptomonas pyrrhocoris</name>
    <name type="common">Firebug parasite</name>
    <dbReference type="NCBI Taxonomy" id="157538"/>
    <lineage>
        <taxon>Eukaryota</taxon>
        <taxon>Discoba</taxon>
        <taxon>Euglenozoa</taxon>
        <taxon>Kinetoplastea</taxon>
        <taxon>Metakinetoplastina</taxon>
        <taxon>Trypanosomatida</taxon>
        <taxon>Trypanosomatidae</taxon>
        <taxon>Leishmaniinae</taxon>
        <taxon>Leptomonas</taxon>
    </lineage>
</organism>
<feature type="transmembrane region" description="Helical" evidence="12">
    <location>
        <begin position="167"/>
        <end position="187"/>
    </location>
</feature>
<dbReference type="GO" id="GO:0005789">
    <property type="term" value="C:endoplasmic reticulum membrane"/>
    <property type="evidence" value="ECO:0007669"/>
    <property type="project" value="TreeGrafter"/>
</dbReference>
<evidence type="ECO:0000256" key="12">
    <source>
        <dbReference type="RuleBase" id="RU361115"/>
    </source>
</evidence>
<evidence type="ECO:0000256" key="7">
    <source>
        <dbReference type="ARBA" id="ARBA00022989"/>
    </source>
</evidence>
<dbReference type="GO" id="GO:0034626">
    <property type="term" value="P:fatty acid elongation, polyunsaturated fatty acid"/>
    <property type="evidence" value="ECO:0007669"/>
    <property type="project" value="TreeGrafter"/>
</dbReference>
<evidence type="ECO:0000256" key="5">
    <source>
        <dbReference type="ARBA" id="ARBA00022692"/>
    </source>
</evidence>
<dbReference type="GO" id="GO:0009922">
    <property type="term" value="F:fatty acid elongase activity"/>
    <property type="evidence" value="ECO:0007669"/>
    <property type="project" value="InterPro"/>
</dbReference>
<sequence length="300" mass="34116">MSHPIVRAMTNLGGLPSYFLGDVAEWIFTDYFDVMVYFEVLYVLMVFLGPKAMENREPYQLKALVAVWNLFLSLFSFCGTVGVGTLLIFLLQDRGMYETTCWFDKNYVYDGELSFWLMAFLLSKIPEMVDTLFLVLTKKPIIFLHWYHHLTVAVFCWYAGLSLIPSGLWFAGMNYAVHSIMYLYYFLCSLGLRRFIRPVAPLITGAQLLQMVIGTAVVLYTFYYSYFTEEGCGVDRRTIRMGLGMYGSYFALFATLFIHLYMSKGAARKKAAAAAIGEAGRRNGSAKAVSNGHGEDKKKK</sequence>
<dbReference type="PANTHER" id="PTHR11157">
    <property type="entry name" value="FATTY ACID ACYL TRANSFERASE-RELATED"/>
    <property type="match status" value="1"/>
</dbReference>
<keyword evidence="7 12" id="KW-1133">Transmembrane helix</keyword>
<feature type="transmembrane region" description="Helical" evidence="12">
    <location>
        <begin position="143"/>
        <end position="161"/>
    </location>
</feature>
<evidence type="ECO:0000256" key="10">
    <source>
        <dbReference type="ARBA" id="ARBA00023160"/>
    </source>
</evidence>
<dbReference type="GO" id="GO:0019367">
    <property type="term" value="P:fatty acid elongation, saturated fatty acid"/>
    <property type="evidence" value="ECO:0007669"/>
    <property type="project" value="TreeGrafter"/>
</dbReference>
<dbReference type="EMBL" id="LGTL01000017">
    <property type="protein sequence ID" value="KPA77256.1"/>
    <property type="molecule type" value="Genomic_DNA"/>
</dbReference>
<keyword evidence="15" id="KW-1185">Reference proteome</keyword>
<feature type="transmembrane region" description="Helical" evidence="12">
    <location>
        <begin position="34"/>
        <end position="53"/>
    </location>
</feature>
<evidence type="ECO:0000256" key="4">
    <source>
        <dbReference type="ARBA" id="ARBA00022679"/>
    </source>
</evidence>
<evidence type="ECO:0000313" key="14">
    <source>
        <dbReference type="EMBL" id="KPA77256.1"/>
    </source>
</evidence>
<feature type="transmembrane region" description="Helical" evidence="12">
    <location>
        <begin position="113"/>
        <end position="136"/>
    </location>
</feature>
<keyword evidence="5 12" id="KW-0812">Transmembrane</keyword>
<evidence type="ECO:0000256" key="2">
    <source>
        <dbReference type="ARBA" id="ARBA00007263"/>
    </source>
</evidence>
<dbReference type="Pfam" id="PF01151">
    <property type="entry name" value="ELO"/>
    <property type="match status" value="1"/>
</dbReference>
<keyword evidence="3 12" id="KW-0444">Lipid biosynthesis</keyword>
<keyword evidence="8 12" id="KW-0443">Lipid metabolism</keyword>
<feature type="transmembrane region" description="Helical" evidence="12">
    <location>
        <begin position="243"/>
        <end position="262"/>
    </location>
</feature>
<keyword evidence="10 12" id="KW-0275">Fatty acid biosynthesis</keyword>
<evidence type="ECO:0000313" key="15">
    <source>
        <dbReference type="Proteomes" id="UP000037923"/>
    </source>
</evidence>
<dbReference type="Proteomes" id="UP000037923">
    <property type="component" value="Unassembled WGS sequence"/>
</dbReference>
<dbReference type="PROSITE" id="PS01188">
    <property type="entry name" value="ELO"/>
    <property type="match status" value="1"/>
</dbReference>
<evidence type="ECO:0000256" key="1">
    <source>
        <dbReference type="ARBA" id="ARBA00004141"/>
    </source>
</evidence>
<keyword evidence="6 12" id="KW-0276">Fatty acid metabolism</keyword>
<dbReference type="OrthoDB" id="434092at2759"/>
<dbReference type="PANTHER" id="PTHR11157:SF17">
    <property type="entry name" value="ELONGATION OF VERY LONG CHAIN FATTY ACIDS PROTEIN 6"/>
    <property type="match status" value="1"/>
</dbReference>
<feature type="region of interest" description="Disordered" evidence="13">
    <location>
        <begin position="277"/>
        <end position="300"/>
    </location>
</feature>
<feature type="transmembrane region" description="Helical" evidence="12">
    <location>
        <begin position="65"/>
        <end position="90"/>
    </location>
</feature>
<reference evidence="14 15" key="1">
    <citation type="submission" date="2015-07" db="EMBL/GenBank/DDBJ databases">
        <title>High-quality genome of monoxenous trypanosomatid Leptomonas pyrrhocoris.</title>
        <authorList>
            <person name="Flegontov P."/>
            <person name="Butenko A."/>
            <person name="Firsov S."/>
            <person name="Vlcek C."/>
            <person name="Logacheva M.D."/>
            <person name="Field M."/>
            <person name="Filatov D."/>
            <person name="Flegontova O."/>
            <person name="Gerasimov E."/>
            <person name="Jackson A.P."/>
            <person name="Kelly S."/>
            <person name="Opperdoes F."/>
            <person name="O'Reilly A."/>
            <person name="Votypka J."/>
            <person name="Yurchenko V."/>
            <person name="Lukes J."/>
        </authorList>
    </citation>
    <scope>NUCLEOTIDE SEQUENCE [LARGE SCALE GENOMIC DNA]</scope>
    <source>
        <strain evidence="14">H10</strain>
    </source>
</reference>
<accession>A0A0M9FWD5</accession>
<dbReference type="GO" id="GO:0030148">
    <property type="term" value="P:sphingolipid biosynthetic process"/>
    <property type="evidence" value="ECO:0007669"/>
    <property type="project" value="TreeGrafter"/>
</dbReference>
<evidence type="ECO:0000256" key="11">
    <source>
        <dbReference type="ARBA" id="ARBA00044291"/>
    </source>
</evidence>
<dbReference type="RefSeq" id="XP_015655695.1">
    <property type="nucleotide sequence ID" value="XM_015805689.1"/>
</dbReference>
<comment type="subcellular location">
    <subcellularLocation>
        <location evidence="1">Membrane</location>
        <topology evidence="1">Multi-pass membrane protein</topology>
    </subcellularLocation>
</comment>
<name>A0A0M9FWD5_LEPPY</name>
<protein>
    <recommendedName>
        <fullName evidence="11 12">Elongation of fatty acids protein</fullName>
        <ecNumber evidence="12">2.3.1.-</ecNumber>
    </recommendedName>
</protein>
<evidence type="ECO:0000256" key="8">
    <source>
        <dbReference type="ARBA" id="ARBA00023098"/>
    </source>
</evidence>
<dbReference type="GO" id="GO:0034625">
    <property type="term" value="P:fatty acid elongation, monounsaturated fatty acid"/>
    <property type="evidence" value="ECO:0007669"/>
    <property type="project" value="TreeGrafter"/>
</dbReference>
<evidence type="ECO:0000256" key="6">
    <source>
        <dbReference type="ARBA" id="ARBA00022832"/>
    </source>
</evidence>
<keyword evidence="4 12" id="KW-0808">Transferase</keyword>
<evidence type="ECO:0000256" key="9">
    <source>
        <dbReference type="ARBA" id="ARBA00023136"/>
    </source>
</evidence>
<comment type="catalytic activity">
    <reaction evidence="12">
        <text>an acyl-CoA + malonyl-CoA + H(+) = a 3-oxoacyl-CoA + CO2 + CoA</text>
        <dbReference type="Rhea" id="RHEA:50252"/>
        <dbReference type="ChEBI" id="CHEBI:15378"/>
        <dbReference type="ChEBI" id="CHEBI:16526"/>
        <dbReference type="ChEBI" id="CHEBI:57287"/>
        <dbReference type="ChEBI" id="CHEBI:57384"/>
        <dbReference type="ChEBI" id="CHEBI:58342"/>
        <dbReference type="ChEBI" id="CHEBI:90726"/>
    </reaction>
    <physiologicalReaction direction="left-to-right" evidence="12">
        <dbReference type="Rhea" id="RHEA:50253"/>
    </physiologicalReaction>
</comment>
<gene>
    <name evidence="14" type="ORF">ABB37_07153</name>
</gene>